<reference evidence="4 5" key="1">
    <citation type="submission" date="2007-01" db="EMBL/GenBank/DDBJ databases">
        <authorList>
            <person name="Haygood M."/>
            <person name="Podell S."/>
            <person name="Anderson C."/>
            <person name="Hopkinson B."/>
            <person name="Roe K."/>
            <person name="Barbeau K."/>
            <person name="Gaasterland T."/>
            <person name="Ferriera S."/>
            <person name="Johnson J."/>
            <person name="Kravitz S."/>
            <person name="Beeson K."/>
            <person name="Sutton G."/>
            <person name="Rogers Y.-H."/>
            <person name="Friedman R."/>
            <person name="Frazier M."/>
            <person name="Venter J.C."/>
        </authorList>
    </citation>
    <scope>NUCLEOTIDE SEQUENCE [LARGE SCALE GENOMIC DNA]</scope>
    <source>
        <strain evidence="4 5">ATCC 23134</strain>
    </source>
</reference>
<feature type="compositionally biased region" description="Acidic residues" evidence="3">
    <location>
        <begin position="1071"/>
        <end position="1083"/>
    </location>
</feature>
<proteinExistence type="predicted"/>
<name>A1ZC89_MICM2</name>
<dbReference type="Pfam" id="PF13174">
    <property type="entry name" value="TPR_6"/>
    <property type="match status" value="5"/>
</dbReference>
<protein>
    <submittedName>
        <fullName evidence="4">Tetratricopeptide repeat domain protein</fullName>
    </submittedName>
</protein>
<feature type="region of interest" description="Disordered" evidence="3">
    <location>
        <begin position="1071"/>
        <end position="1121"/>
    </location>
</feature>
<evidence type="ECO:0000256" key="3">
    <source>
        <dbReference type="SAM" id="MobiDB-lite"/>
    </source>
</evidence>
<comment type="caution">
    <text evidence="4">The sequence shown here is derived from an EMBL/GenBank/DDBJ whole genome shotgun (WGS) entry which is preliminary data.</text>
</comment>
<evidence type="ECO:0000256" key="2">
    <source>
        <dbReference type="ARBA" id="ARBA00022803"/>
    </source>
</evidence>
<sequence>MNKTALLDIIENPAKISKNTLNELEDIAERFPYFQAVHVLLAKGAHEKDAVLAPGKIRRAAIYAYNRSLLRELLNHDYGNTPEITPDTDTSESDTTSFFDTINNEDEPTHQTSRLSDNALVIDPSEELDEDNAFDLYREGKVDEAKNYFHKLIVRYPDKREYYQNQANILMDGDYQFDEALLDQKVDDNTENELTTTEEFDKVEEEAPVKAERTEELNNEIDLSDRVVIDLAEEWDESVAFELYNNGKVDEAKVYFDKLIIIYPDKQEYYTAQANILMDGNYQFDESLADKVYLKPAETTEDSQGESADEFTQEKAILPEDVPVPNAADLGHPEYVDTFDLLRDVEPAVKAQLKVSEDELTEDLAIEYFANGERDLAAEVYQKLMQKYPTRKEYFQTQFELLTERPELFGIGVESDEIATDESSHNDQKNEENKEVEASKPIHNGKEISRLSEHTIEVNLPDDYILFNPLLLSDPFEWVRNENLTIDAFDIVRDSLEFDITPQIKHQDVQEPLPLVAPLEADDEDEEEEQALHEEDAVSGIPTENDITVEEGVDLFDDLRDWESAALAGAPHTEGDDYDLDLFELVRHWEAEQLAGKVVHDAQVADGFDAFEAVRGWETEQLEGKVVHDAQVADGFDAFEAVRGWETEQLEGKVVHDAQVADGFDAFEAVRGWETKQLEGKVVHDAQVEDGFDAFESVRGWETEQIEGKVVHDAQVEDGFDAFESVRGWETEQIEGKVVHDAQVEDGFDAFESVRGWETEQIEGKVVHDAQVEDGFDAFESVRGWETEQIEGKVVHDTQVEDGFDAFESVRGWETEQIEGKVVHDAQVEDGFDAFESVRGWETEQIEGKVVHDTQVEDGFDAFESVRGWETEQIEGKVVHDEQVADGFDAFEAVRGWEIEQIEGKVVHDTQVEDGFDAFEAVRGWETEQIEGKVVHDEQVEDGFDAFEAVRGWEIEQIEGKVVHDEQVADGFDAFEAVRGWETEALATAQTQEPIVEDETTLLDVEEEEEPPVMPIEEDEHLNEGLAMDLFNEGHTKQAVEMYQQLIEKHPEKADYYRGQLEIISEDVSDDFSTETPLPDDIDATGSLADTKPFEEPVKEVPKTDETVKTQKEEVTEDKNTEADVPSFFDQIDIIDQETTTEISKVASDEIVSQNEKQPNHSHTGEDTTEAVDDDVSESTAIFLFNQGRNEEAIAIYQELMKRQPNRKDYFVAQISILQNEPFVKEEQMVAETTHTSQDETMPGNDVDFVNESTALMLFNQGKLEEAIKVFEQLKERHPEKAAHFASQIAILKS</sequence>
<gene>
    <name evidence="4" type="ORF">M23134_01920</name>
</gene>
<accession>A1ZC89</accession>
<feature type="region of interest" description="Disordered" evidence="3">
    <location>
        <begin position="1151"/>
        <end position="1172"/>
    </location>
</feature>
<dbReference type="SUPFAM" id="SSF48452">
    <property type="entry name" value="TPR-like"/>
    <property type="match status" value="1"/>
</dbReference>
<dbReference type="Gene3D" id="1.25.40.10">
    <property type="entry name" value="Tetratricopeptide repeat domain"/>
    <property type="match status" value="2"/>
</dbReference>
<evidence type="ECO:0000256" key="1">
    <source>
        <dbReference type="ARBA" id="ARBA00022737"/>
    </source>
</evidence>
<dbReference type="InterPro" id="IPR011990">
    <property type="entry name" value="TPR-like_helical_dom_sf"/>
</dbReference>
<organism evidence="4 5">
    <name type="scientific">Microscilla marina ATCC 23134</name>
    <dbReference type="NCBI Taxonomy" id="313606"/>
    <lineage>
        <taxon>Bacteria</taxon>
        <taxon>Pseudomonadati</taxon>
        <taxon>Bacteroidota</taxon>
        <taxon>Cytophagia</taxon>
        <taxon>Cytophagales</taxon>
        <taxon>Microscillaceae</taxon>
        <taxon>Microscilla</taxon>
    </lineage>
</organism>
<keyword evidence="1" id="KW-0677">Repeat</keyword>
<dbReference type="InterPro" id="IPR051685">
    <property type="entry name" value="Ycf3/AcsC/BcsC/TPR_MFPF"/>
</dbReference>
<feature type="compositionally biased region" description="Basic and acidic residues" evidence="3">
    <location>
        <begin position="1092"/>
        <end position="1121"/>
    </location>
</feature>
<dbReference type="Proteomes" id="UP000004095">
    <property type="component" value="Unassembled WGS sequence"/>
</dbReference>
<evidence type="ECO:0000313" key="5">
    <source>
        <dbReference type="Proteomes" id="UP000004095"/>
    </source>
</evidence>
<feature type="region of interest" description="Disordered" evidence="3">
    <location>
        <begin position="417"/>
        <end position="446"/>
    </location>
</feature>
<dbReference type="PANTHER" id="PTHR44943:SF8">
    <property type="entry name" value="TPR REPEAT-CONTAINING PROTEIN MJ0263"/>
    <property type="match status" value="1"/>
</dbReference>
<dbReference type="InterPro" id="IPR019734">
    <property type="entry name" value="TPR_rpt"/>
</dbReference>
<feature type="compositionally biased region" description="Basic and acidic residues" evidence="3">
    <location>
        <begin position="422"/>
        <end position="446"/>
    </location>
</feature>
<dbReference type="EMBL" id="AAWS01000001">
    <property type="protein sequence ID" value="EAY31891.1"/>
    <property type="molecule type" value="Genomic_DNA"/>
</dbReference>
<dbReference type="PANTHER" id="PTHR44943">
    <property type="entry name" value="CELLULOSE SYNTHASE OPERON PROTEIN C"/>
    <property type="match status" value="1"/>
</dbReference>
<dbReference type="RefSeq" id="WP_002692671.1">
    <property type="nucleotide sequence ID" value="NZ_AAWS01000001.1"/>
</dbReference>
<keyword evidence="2" id="KW-0802">TPR repeat</keyword>
<keyword evidence="5" id="KW-1185">Reference proteome</keyword>
<dbReference type="OrthoDB" id="594666at2"/>
<evidence type="ECO:0000313" key="4">
    <source>
        <dbReference type="EMBL" id="EAY31891.1"/>
    </source>
</evidence>